<evidence type="ECO:0000259" key="8">
    <source>
        <dbReference type="PROSITE" id="PS50110"/>
    </source>
</evidence>
<accession>A0A2A7UVH0</accession>
<dbReference type="GO" id="GO:0000976">
    <property type="term" value="F:transcription cis-regulatory region binding"/>
    <property type="evidence" value="ECO:0007669"/>
    <property type="project" value="TreeGrafter"/>
</dbReference>
<keyword evidence="2" id="KW-0902">Two-component regulatory system</keyword>
<dbReference type="OrthoDB" id="3623000at2"/>
<dbReference type="PROSITE" id="PS51755">
    <property type="entry name" value="OMPR_PHOB"/>
    <property type="match status" value="1"/>
</dbReference>
<dbReference type="PANTHER" id="PTHR48111">
    <property type="entry name" value="REGULATOR OF RPOS"/>
    <property type="match status" value="1"/>
</dbReference>
<keyword evidence="11" id="KW-1185">Reference proteome</keyword>
<feature type="modified residue" description="4-aspartylphosphate" evidence="6">
    <location>
        <position position="52"/>
    </location>
</feature>
<name>A0A2A7UVH0_COMTR</name>
<keyword evidence="1 6" id="KW-0597">Phosphoprotein</keyword>
<dbReference type="InterPro" id="IPR039420">
    <property type="entry name" value="WalR-like"/>
</dbReference>
<protein>
    <submittedName>
        <fullName evidence="10">DNA-binding response regulator</fullName>
    </submittedName>
</protein>
<dbReference type="InterPro" id="IPR001867">
    <property type="entry name" value="OmpR/PhoB-type_DNA-bd"/>
</dbReference>
<dbReference type="InterPro" id="IPR036388">
    <property type="entry name" value="WH-like_DNA-bd_sf"/>
</dbReference>
<dbReference type="SMART" id="SM00448">
    <property type="entry name" value="REC"/>
    <property type="match status" value="1"/>
</dbReference>
<dbReference type="SMART" id="SM00862">
    <property type="entry name" value="Trans_reg_C"/>
    <property type="match status" value="1"/>
</dbReference>
<dbReference type="CDD" id="cd00383">
    <property type="entry name" value="trans_reg_C"/>
    <property type="match status" value="1"/>
</dbReference>
<evidence type="ECO:0000259" key="9">
    <source>
        <dbReference type="PROSITE" id="PS51755"/>
    </source>
</evidence>
<dbReference type="Pfam" id="PF00072">
    <property type="entry name" value="Response_reg"/>
    <property type="match status" value="1"/>
</dbReference>
<dbReference type="Gene3D" id="3.40.50.2300">
    <property type="match status" value="1"/>
</dbReference>
<dbReference type="RefSeq" id="WP_066534703.1">
    <property type="nucleotide sequence ID" value="NZ_PDEA01000001.1"/>
</dbReference>
<feature type="domain" description="Response regulatory" evidence="8">
    <location>
        <begin position="3"/>
        <end position="117"/>
    </location>
</feature>
<evidence type="ECO:0000256" key="7">
    <source>
        <dbReference type="PROSITE-ProRule" id="PRU01091"/>
    </source>
</evidence>
<dbReference type="SUPFAM" id="SSF46894">
    <property type="entry name" value="C-terminal effector domain of the bipartite response regulators"/>
    <property type="match status" value="1"/>
</dbReference>
<dbReference type="GeneID" id="80801303"/>
<evidence type="ECO:0000313" key="11">
    <source>
        <dbReference type="Proteomes" id="UP000220246"/>
    </source>
</evidence>
<proteinExistence type="predicted"/>
<dbReference type="GO" id="GO:0005829">
    <property type="term" value="C:cytosol"/>
    <property type="evidence" value="ECO:0007669"/>
    <property type="project" value="TreeGrafter"/>
</dbReference>
<dbReference type="PROSITE" id="PS50110">
    <property type="entry name" value="RESPONSE_REGULATORY"/>
    <property type="match status" value="1"/>
</dbReference>
<evidence type="ECO:0000256" key="6">
    <source>
        <dbReference type="PROSITE-ProRule" id="PRU00169"/>
    </source>
</evidence>
<feature type="DNA-binding region" description="OmpR/PhoB-type" evidence="7">
    <location>
        <begin position="123"/>
        <end position="223"/>
    </location>
</feature>
<gene>
    <name evidence="10" type="ORF">CRM82_11840</name>
</gene>
<dbReference type="InterPro" id="IPR001789">
    <property type="entry name" value="Sig_transdc_resp-reg_receiver"/>
</dbReference>
<organism evidence="10 11">
    <name type="scientific">Comamonas terrigena</name>
    <dbReference type="NCBI Taxonomy" id="32013"/>
    <lineage>
        <taxon>Bacteria</taxon>
        <taxon>Pseudomonadati</taxon>
        <taxon>Pseudomonadota</taxon>
        <taxon>Betaproteobacteria</taxon>
        <taxon>Burkholderiales</taxon>
        <taxon>Comamonadaceae</taxon>
        <taxon>Comamonas</taxon>
    </lineage>
</organism>
<dbReference type="GO" id="GO:0000156">
    <property type="term" value="F:phosphorelay response regulator activity"/>
    <property type="evidence" value="ECO:0007669"/>
    <property type="project" value="TreeGrafter"/>
</dbReference>
<keyword evidence="4 7" id="KW-0238">DNA-binding</keyword>
<dbReference type="InterPro" id="IPR011006">
    <property type="entry name" value="CheY-like_superfamily"/>
</dbReference>
<dbReference type="InterPro" id="IPR016032">
    <property type="entry name" value="Sig_transdc_resp-reg_C-effctor"/>
</dbReference>
<keyword evidence="3" id="KW-0805">Transcription regulation</keyword>
<dbReference type="SUPFAM" id="SSF52172">
    <property type="entry name" value="CheY-like"/>
    <property type="match status" value="1"/>
</dbReference>
<dbReference type="Pfam" id="PF00486">
    <property type="entry name" value="Trans_reg_C"/>
    <property type="match status" value="1"/>
</dbReference>
<evidence type="ECO:0000256" key="1">
    <source>
        <dbReference type="ARBA" id="ARBA00022553"/>
    </source>
</evidence>
<evidence type="ECO:0000256" key="5">
    <source>
        <dbReference type="ARBA" id="ARBA00023163"/>
    </source>
</evidence>
<dbReference type="GO" id="GO:0006355">
    <property type="term" value="P:regulation of DNA-templated transcription"/>
    <property type="evidence" value="ECO:0007669"/>
    <property type="project" value="InterPro"/>
</dbReference>
<evidence type="ECO:0000256" key="3">
    <source>
        <dbReference type="ARBA" id="ARBA00023015"/>
    </source>
</evidence>
<dbReference type="STRING" id="1219032.GCA_001515545_01331"/>
<dbReference type="EMBL" id="PDEA01000001">
    <property type="protein sequence ID" value="PEH89196.1"/>
    <property type="molecule type" value="Genomic_DNA"/>
</dbReference>
<feature type="domain" description="OmpR/PhoB-type" evidence="9">
    <location>
        <begin position="123"/>
        <end position="223"/>
    </location>
</feature>
<evidence type="ECO:0000256" key="4">
    <source>
        <dbReference type="ARBA" id="ARBA00023125"/>
    </source>
</evidence>
<reference evidence="11" key="1">
    <citation type="submission" date="2017-09" db="EMBL/GenBank/DDBJ databases">
        <title>FDA dAtabase for Regulatory Grade micrObial Sequences (FDA-ARGOS): Supporting development and validation of Infectious Disease Dx tests.</title>
        <authorList>
            <person name="Minogue T."/>
            <person name="Wolcott M."/>
            <person name="Wasieloski L."/>
            <person name="Aguilar W."/>
            <person name="Moore D."/>
            <person name="Tallon L."/>
            <person name="Sadzewicz L."/>
            <person name="Ott S."/>
            <person name="Zhao X."/>
            <person name="Nagaraj S."/>
            <person name="Vavikolanu K."/>
            <person name="Aluvathingal J."/>
            <person name="Nadendla S."/>
            <person name="Sichtig H."/>
        </authorList>
    </citation>
    <scope>NUCLEOTIDE SEQUENCE [LARGE SCALE GENOMIC DNA]</scope>
    <source>
        <strain evidence="11">FDAARGOS_394</strain>
    </source>
</reference>
<dbReference type="PANTHER" id="PTHR48111:SF1">
    <property type="entry name" value="TWO-COMPONENT RESPONSE REGULATOR ORR33"/>
    <property type="match status" value="1"/>
</dbReference>
<dbReference type="Proteomes" id="UP000220246">
    <property type="component" value="Unassembled WGS sequence"/>
</dbReference>
<keyword evidence="5" id="KW-0804">Transcription</keyword>
<dbReference type="Gene3D" id="1.10.10.10">
    <property type="entry name" value="Winged helix-like DNA-binding domain superfamily/Winged helix DNA-binding domain"/>
    <property type="match status" value="1"/>
</dbReference>
<sequence length="229" mass="25675">MLDVILLEDEAVLREELTEFLVGCGYRIDAESTLAGFHRRFDPRRHSIAILDIGLPDGDGLTLIRELRARGEHIGIVVFTARGEARDRISGLDIGADHYLAKTLDLDELAATLAALGRRLEVPNAVQADTWVLEQGPRNLHPPRGRAIALSEQDLTVLQELMCNAGSLVSRRQIIEALGEDFFSYDQRRLDTQMRRLRRKVDELSGLTLPINTARNQGYRFHAKALVNS</sequence>
<comment type="caution">
    <text evidence="10">The sequence shown here is derived from an EMBL/GenBank/DDBJ whole genome shotgun (WGS) entry which is preliminary data.</text>
</comment>
<evidence type="ECO:0000313" key="10">
    <source>
        <dbReference type="EMBL" id="PEH89196.1"/>
    </source>
</evidence>
<evidence type="ECO:0000256" key="2">
    <source>
        <dbReference type="ARBA" id="ARBA00023012"/>
    </source>
</evidence>
<dbReference type="AlphaFoldDB" id="A0A2A7UVH0"/>
<dbReference type="GO" id="GO:0032993">
    <property type="term" value="C:protein-DNA complex"/>
    <property type="evidence" value="ECO:0007669"/>
    <property type="project" value="TreeGrafter"/>
</dbReference>